<protein>
    <recommendedName>
        <fullName evidence="3">RNA polymerase subunit sigma</fullName>
    </recommendedName>
</protein>
<dbReference type="AlphaFoldDB" id="A0A562JKP2"/>
<keyword evidence="2" id="KW-1185">Reference proteome</keyword>
<organism evidence="1 2">
    <name type="scientific">Sedimentibacter saalensis</name>
    <dbReference type="NCBI Taxonomy" id="130788"/>
    <lineage>
        <taxon>Bacteria</taxon>
        <taxon>Bacillati</taxon>
        <taxon>Bacillota</taxon>
        <taxon>Tissierellia</taxon>
        <taxon>Sedimentibacter</taxon>
    </lineage>
</organism>
<evidence type="ECO:0000313" key="2">
    <source>
        <dbReference type="Proteomes" id="UP000315343"/>
    </source>
</evidence>
<comment type="caution">
    <text evidence="1">The sequence shown here is derived from an EMBL/GenBank/DDBJ whole genome shotgun (WGS) entry which is preliminary data.</text>
</comment>
<gene>
    <name evidence="1" type="ORF">LY60_00398</name>
</gene>
<sequence>MNGQMYQICCITAAAKKAIIEKSTISYTPLKYESRIEFQFLPEKKLFSTHKYKAENVPEWYNYCIKKGLYDLKFLVPIVVKDRNILGFSNTTQSMIVCFYEGGKVTYFTAQWEVNSAQNMWDILYAEHEWKDAPTEKLHFENNIDSFKFVLSEIKEFAHKIDCNDFALIFQKALDILLGSSDYTDMVYHMPLPAIPEKYLHYFEAASIADVFGAMGSWNDSPPYMAHEKGLEKEYEDLSSELLKQVRLATLYAINEW</sequence>
<name>A0A562JKP2_9FIRM</name>
<dbReference type="OrthoDB" id="5377797at2"/>
<reference evidence="1 2" key="1">
    <citation type="submission" date="2019-07" db="EMBL/GenBank/DDBJ databases">
        <title>Genomic Encyclopedia of Type Strains, Phase I: the one thousand microbial genomes (KMG-I) project.</title>
        <authorList>
            <person name="Kyrpides N."/>
        </authorList>
    </citation>
    <scope>NUCLEOTIDE SEQUENCE [LARGE SCALE GENOMIC DNA]</scope>
    <source>
        <strain evidence="1 2">DSM 13558</strain>
    </source>
</reference>
<dbReference type="RefSeq" id="WP_145079244.1">
    <property type="nucleotide sequence ID" value="NZ_JBCFAR010000012.1"/>
</dbReference>
<proteinExistence type="predicted"/>
<dbReference type="Proteomes" id="UP000315343">
    <property type="component" value="Unassembled WGS sequence"/>
</dbReference>
<evidence type="ECO:0008006" key="3">
    <source>
        <dbReference type="Google" id="ProtNLM"/>
    </source>
</evidence>
<evidence type="ECO:0000313" key="1">
    <source>
        <dbReference type="EMBL" id="TWH83786.1"/>
    </source>
</evidence>
<dbReference type="EMBL" id="VLKH01000001">
    <property type="protein sequence ID" value="TWH83786.1"/>
    <property type="molecule type" value="Genomic_DNA"/>
</dbReference>
<accession>A0A562JKP2</accession>